<proteinExistence type="predicted"/>
<gene>
    <name evidence="2" type="ORF">LTR91_015329</name>
</gene>
<comment type="caution">
    <text evidence="2">The sequence shown here is derived from an EMBL/GenBank/DDBJ whole genome shotgun (WGS) entry which is preliminary data.</text>
</comment>
<organism evidence="2 3">
    <name type="scientific">Friedmanniomyces endolithicus</name>
    <dbReference type="NCBI Taxonomy" id="329885"/>
    <lineage>
        <taxon>Eukaryota</taxon>
        <taxon>Fungi</taxon>
        <taxon>Dikarya</taxon>
        <taxon>Ascomycota</taxon>
        <taxon>Pezizomycotina</taxon>
        <taxon>Dothideomycetes</taxon>
        <taxon>Dothideomycetidae</taxon>
        <taxon>Mycosphaerellales</taxon>
        <taxon>Teratosphaeriaceae</taxon>
        <taxon>Friedmanniomyces</taxon>
    </lineage>
</organism>
<evidence type="ECO:0000313" key="3">
    <source>
        <dbReference type="Proteomes" id="UP001175353"/>
    </source>
</evidence>
<feature type="region of interest" description="Disordered" evidence="1">
    <location>
        <begin position="205"/>
        <end position="225"/>
    </location>
</feature>
<feature type="region of interest" description="Disordered" evidence="1">
    <location>
        <begin position="110"/>
        <end position="132"/>
    </location>
</feature>
<feature type="region of interest" description="Disordered" evidence="1">
    <location>
        <begin position="145"/>
        <end position="165"/>
    </location>
</feature>
<sequence length="320" mass="35686">MADFEDKENVAPSMSSDQFAIRPLRKNGQCHECRCEIIGANEIHKLEIVRKDAKIRRDVAFMLRCKPIISTDVGRPGRQAARRNFLADRRVSFAPEMTLHTWYEIDFQSDETTTPDSSKQTRRSGNSVTPFKQLDPLGWVREDLPTCPREPQDESEGVPSAPAPHCHLVKKQGRQSYEFTSMTSNRHEASASIAICSNTYRTRPRSVAEAGSPGAEVPAVETQRSRRSLVPRSFMVKDRMDLNIAISSNRDAAMSTRRESKRRCPSTLRKPAAAAVDPTRAARVVEAAAACVEPATSSAEEHVELTNVPEVIKAAKEQEQ</sequence>
<keyword evidence="3" id="KW-1185">Reference proteome</keyword>
<dbReference type="AlphaFoldDB" id="A0AAN6QM82"/>
<protein>
    <submittedName>
        <fullName evidence="2">Uncharacterized protein</fullName>
    </submittedName>
</protein>
<accession>A0AAN6QM82</accession>
<evidence type="ECO:0000313" key="2">
    <source>
        <dbReference type="EMBL" id="KAK0971932.1"/>
    </source>
</evidence>
<dbReference type="EMBL" id="JAUJLE010000173">
    <property type="protein sequence ID" value="KAK0971932.1"/>
    <property type="molecule type" value="Genomic_DNA"/>
</dbReference>
<feature type="compositionally biased region" description="Polar residues" evidence="1">
    <location>
        <begin position="110"/>
        <end position="130"/>
    </location>
</feature>
<reference evidence="2" key="1">
    <citation type="submission" date="2023-06" db="EMBL/GenBank/DDBJ databases">
        <title>Black Yeasts Isolated from many extreme environments.</title>
        <authorList>
            <person name="Coleine C."/>
            <person name="Stajich J.E."/>
            <person name="Selbmann L."/>
        </authorList>
    </citation>
    <scope>NUCLEOTIDE SEQUENCE</scope>
    <source>
        <strain evidence="2">CCFEE 5200</strain>
    </source>
</reference>
<name>A0AAN6QM82_9PEZI</name>
<dbReference type="Proteomes" id="UP001175353">
    <property type="component" value="Unassembled WGS sequence"/>
</dbReference>
<evidence type="ECO:0000256" key="1">
    <source>
        <dbReference type="SAM" id="MobiDB-lite"/>
    </source>
</evidence>